<evidence type="ECO:0000313" key="13">
    <source>
        <dbReference type="Proteomes" id="UP000287166"/>
    </source>
</evidence>
<evidence type="ECO:0000256" key="9">
    <source>
        <dbReference type="ARBA" id="ARBA00023175"/>
    </source>
</evidence>
<evidence type="ECO:0000256" key="3">
    <source>
        <dbReference type="ARBA" id="ARBA00022448"/>
    </source>
</evidence>
<evidence type="ECO:0000313" key="12">
    <source>
        <dbReference type="EMBL" id="GBE79865.1"/>
    </source>
</evidence>
<keyword evidence="13" id="KW-1185">Reference proteome</keyword>
<reference evidence="12 13" key="1">
    <citation type="journal article" date="2018" name="Sci. Rep.">
        <title>Genome sequence of the cauliflower mushroom Sparassis crispa (Hanabiratake) and its association with beneficial usage.</title>
        <authorList>
            <person name="Kiyama R."/>
            <person name="Furutani Y."/>
            <person name="Kawaguchi K."/>
            <person name="Nakanishi T."/>
        </authorList>
    </citation>
    <scope>NUCLEOTIDE SEQUENCE [LARGE SCALE GENOMIC DNA]</scope>
</reference>
<dbReference type="GO" id="GO:0007018">
    <property type="term" value="P:microtubule-based movement"/>
    <property type="evidence" value="ECO:0007669"/>
    <property type="project" value="InterPro"/>
</dbReference>
<dbReference type="InterPro" id="IPR027417">
    <property type="entry name" value="P-loop_NTPase"/>
</dbReference>
<feature type="compositionally biased region" description="Polar residues" evidence="11">
    <location>
        <begin position="501"/>
        <end position="534"/>
    </location>
</feature>
<evidence type="ECO:0000256" key="4">
    <source>
        <dbReference type="ARBA" id="ARBA00022490"/>
    </source>
</evidence>
<feature type="compositionally biased region" description="Low complexity" evidence="11">
    <location>
        <begin position="540"/>
        <end position="568"/>
    </location>
</feature>
<gene>
    <name evidence="12" type="ORF">SCP_0210670</name>
</gene>
<evidence type="ECO:0000256" key="2">
    <source>
        <dbReference type="ARBA" id="ARBA00006831"/>
    </source>
</evidence>
<dbReference type="InterPro" id="IPR008467">
    <property type="entry name" value="Dynein1_light_intermed_chain"/>
</dbReference>
<dbReference type="Pfam" id="PF05783">
    <property type="entry name" value="DLIC"/>
    <property type="match status" value="3"/>
</dbReference>
<evidence type="ECO:0000256" key="5">
    <source>
        <dbReference type="ARBA" id="ARBA00022701"/>
    </source>
</evidence>
<comment type="caution">
    <text evidence="12">The sequence shown here is derived from an EMBL/GenBank/DDBJ whole genome shotgun (WGS) entry which is preliminary data.</text>
</comment>
<feature type="region of interest" description="Disordered" evidence="11">
    <location>
        <begin position="377"/>
        <end position="437"/>
    </location>
</feature>
<dbReference type="EMBL" id="BFAD01000002">
    <property type="protein sequence ID" value="GBE79865.1"/>
    <property type="molecule type" value="Genomic_DNA"/>
</dbReference>
<proteinExistence type="inferred from homology"/>
<dbReference type="Gene3D" id="3.40.50.300">
    <property type="entry name" value="P-loop containing nucleotide triphosphate hydrolases"/>
    <property type="match status" value="1"/>
</dbReference>
<keyword evidence="8" id="KW-0243">Dynein</keyword>
<evidence type="ECO:0000256" key="10">
    <source>
        <dbReference type="ARBA" id="ARBA00023212"/>
    </source>
</evidence>
<keyword evidence="7" id="KW-0067">ATP-binding</keyword>
<dbReference type="SUPFAM" id="SSF52540">
    <property type="entry name" value="P-loop containing nucleoside triphosphate hydrolases"/>
    <property type="match status" value="1"/>
</dbReference>
<evidence type="ECO:0000256" key="8">
    <source>
        <dbReference type="ARBA" id="ARBA00023017"/>
    </source>
</evidence>
<comment type="subcellular location">
    <subcellularLocation>
        <location evidence="1">Cytoplasm</location>
        <location evidence="1">Cytoskeleton</location>
    </subcellularLocation>
</comment>
<dbReference type="PANTHER" id="PTHR12688">
    <property type="entry name" value="DYNEIN LIGHT INTERMEDIATE CHAIN"/>
    <property type="match status" value="1"/>
</dbReference>
<dbReference type="InParanoid" id="A0A401GCI5"/>
<dbReference type="PANTHER" id="PTHR12688:SF0">
    <property type="entry name" value="DYNEIN LIGHT INTERMEDIATE CHAIN"/>
    <property type="match status" value="1"/>
</dbReference>
<name>A0A401GCI5_9APHY</name>
<dbReference type="GO" id="GO:0000226">
    <property type="term" value="P:microtubule cytoskeleton organization"/>
    <property type="evidence" value="ECO:0007669"/>
    <property type="project" value="TreeGrafter"/>
</dbReference>
<dbReference type="STRING" id="139825.A0A401GCI5"/>
<feature type="compositionally biased region" description="Basic and acidic residues" evidence="11">
    <location>
        <begin position="403"/>
        <end position="417"/>
    </location>
</feature>
<dbReference type="Proteomes" id="UP000287166">
    <property type="component" value="Unassembled WGS sequence"/>
</dbReference>
<keyword evidence="3" id="KW-0813">Transport</keyword>
<organism evidence="12 13">
    <name type="scientific">Sparassis crispa</name>
    <dbReference type="NCBI Taxonomy" id="139825"/>
    <lineage>
        <taxon>Eukaryota</taxon>
        <taxon>Fungi</taxon>
        <taxon>Dikarya</taxon>
        <taxon>Basidiomycota</taxon>
        <taxon>Agaricomycotina</taxon>
        <taxon>Agaricomycetes</taxon>
        <taxon>Polyporales</taxon>
        <taxon>Sparassidaceae</taxon>
        <taxon>Sparassis</taxon>
    </lineage>
</organism>
<comment type="similarity">
    <text evidence="2">Belongs to the dynein light intermediate chain family.</text>
</comment>
<dbReference type="GO" id="GO:0005524">
    <property type="term" value="F:ATP binding"/>
    <property type="evidence" value="ECO:0007669"/>
    <property type="project" value="UniProtKB-KW"/>
</dbReference>
<keyword evidence="9" id="KW-0505">Motor protein</keyword>
<keyword evidence="5" id="KW-0493">Microtubule</keyword>
<keyword evidence="10" id="KW-0206">Cytoskeleton</keyword>
<keyword evidence="6" id="KW-0547">Nucleotide-binding</keyword>
<dbReference type="GeneID" id="38776782"/>
<dbReference type="InterPro" id="IPR022780">
    <property type="entry name" value="Dynein_light_int_chain"/>
</dbReference>
<dbReference type="GO" id="GO:0045504">
    <property type="term" value="F:dynein heavy chain binding"/>
    <property type="evidence" value="ECO:0007669"/>
    <property type="project" value="TreeGrafter"/>
</dbReference>
<dbReference type="AlphaFoldDB" id="A0A401GCI5"/>
<evidence type="ECO:0000256" key="7">
    <source>
        <dbReference type="ARBA" id="ARBA00022840"/>
    </source>
</evidence>
<feature type="region of interest" description="Disordered" evidence="11">
    <location>
        <begin position="476"/>
        <end position="574"/>
    </location>
</feature>
<feature type="compositionally biased region" description="Pro residues" evidence="11">
    <location>
        <begin position="383"/>
        <end position="392"/>
    </location>
</feature>
<dbReference type="GO" id="GO:0005868">
    <property type="term" value="C:cytoplasmic dynein complex"/>
    <property type="evidence" value="ECO:0007669"/>
    <property type="project" value="InterPro"/>
</dbReference>
<sequence>MDNSPPLSPQAPPQDLWSSILDSVSTSRSIPSKQILVLGQPSSGKSALVSALLQKPDSDEGNEEKRYDFSLGYDWADVRDDADEDTLARLSVYTVPSSAPSYTALLPHFLPPRVSLPHTLVVIVLDWTRPWTFVEELQTWLEWVESWVRTSDARELEIVREENRERLQAHLQHYTEPSAEPIPTTSTMSSTLLPLGPGTFTHNTAGVPIIVACTKADLIDGTDDMIGAGTSGMGGMVKGKGEEWEERTDGVMQVLRTICLKYGSALFYTTPLPATLQLLRQYALHLLFMPPAPAPGFASATDAPAPVRNRFPFQHKPNTLDRDKIVVPAGWDSWGKISVLRDGFDAKSWGEAWEHDLDHAEDDTGESGAKKMYSMLVPDQGAKPPPLPPFNNPTPEQAFLAKNYDENSKKPDRDPRGAFRNPNESVAAGIVGPMGSSSFNLPNVERALTEMEGGVGGAGGGTAALGMSVSGDAARKLGGRAAGRPPSTLTVPSAGGAGRSTVPSPTLSSAGSPSPTGGQTQHEVLQNFFQSLLSSKDRTGAGASAASGRAASPKANGNATASSNAGASEMDEGS</sequence>
<dbReference type="RefSeq" id="XP_027610778.1">
    <property type="nucleotide sequence ID" value="XM_027754977.1"/>
</dbReference>
<accession>A0A401GCI5</accession>
<evidence type="ECO:0008006" key="14">
    <source>
        <dbReference type="Google" id="ProtNLM"/>
    </source>
</evidence>
<protein>
    <recommendedName>
        <fullName evidence="14">Cytoplasmic dynein 1 light intermediate chain 1</fullName>
    </recommendedName>
</protein>
<keyword evidence="4" id="KW-0963">Cytoplasm</keyword>
<evidence type="ECO:0000256" key="6">
    <source>
        <dbReference type="ARBA" id="ARBA00022741"/>
    </source>
</evidence>
<dbReference type="OrthoDB" id="27603at2759"/>
<evidence type="ECO:0000256" key="1">
    <source>
        <dbReference type="ARBA" id="ARBA00004245"/>
    </source>
</evidence>
<evidence type="ECO:0000256" key="11">
    <source>
        <dbReference type="SAM" id="MobiDB-lite"/>
    </source>
</evidence>
<dbReference type="GO" id="GO:0005874">
    <property type="term" value="C:microtubule"/>
    <property type="evidence" value="ECO:0007669"/>
    <property type="project" value="UniProtKB-KW"/>
</dbReference>
<dbReference type="GO" id="GO:0035974">
    <property type="term" value="C:meiotic spindle pole body"/>
    <property type="evidence" value="ECO:0007669"/>
    <property type="project" value="TreeGrafter"/>
</dbReference>